<evidence type="ECO:0000313" key="2">
    <source>
        <dbReference type="EMBL" id="GAX18826.1"/>
    </source>
</evidence>
<evidence type="ECO:0000313" key="3">
    <source>
        <dbReference type="Proteomes" id="UP000198406"/>
    </source>
</evidence>
<dbReference type="InParanoid" id="A0A1Z5JY64"/>
<feature type="domain" description="CRAL-TRIO" evidence="1">
    <location>
        <begin position="136"/>
        <end position="306"/>
    </location>
</feature>
<dbReference type="Proteomes" id="UP000198406">
    <property type="component" value="Unassembled WGS sequence"/>
</dbReference>
<sequence>MPVRTTSLMRGRVNAVTNDVYASPTKTRKAVVVKASSVRTLRTFSSSLSTSPAPSMEEFLGYEANLFPPQQEYTACIELWHSLQEEERDQLTDLQMMVRFYRATKGHATLQQLRLALQWRRDFQVDALCRMQDPFAQILRKENATGKIYVRGYDKQGRALVYMRPARENTQNEHDQMRHLVYNLEKAIACTRRESARRGKLLEKIILLIDYEGWSLSNAPPMSTTKATLHILQHMYPERMYRAFCLHPPLIFRAFWNMVRPFIDPVTKEKIVFVTAGKTQQQLWSLMTDHQQDLETGAGGTLSPQDFDSAQYLQLPLEEAFPTRK</sequence>
<dbReference type="SUPFAM" id="SSF46938">
    <property type="entry name" value="CRAL/TRIO N-terminal domain"/>
    <property type="match status" value="1"/>
</dbReference>
<dbReference type="GO" id="GO:0008526">
    <property type="term" value="F:phosphatidylinositol transfer activity"/>
    <property type="evidence" value="ECO:0007669"/>
    <property type="project" value="TreeGrafter"/>
</dbReference>
<dbReference type="InterPro" id="IPR036865">
    <property type="entry name" value="CRAL-TRIO_dom_sf"/>
</dbReference>
<comment type="caution">
    <text evidence="2">The sequence shown here is derived from an EMBL/GenBank/DDBJ whole genome shotgun (WGS) entry which is preliminary data.</text>
</comment>
<organism evidence="2 3">
    <name type="scientific">Fistulifera solaris</name>
    <name type="common">Oleaginous diatom</name>
    <dbReference type="NCBI Taxonomy" id="1519565"/>
    <lineage>
        <taxon>Eukaryota</taxon>
        <taxon>Sar</taxon>
        <taxon>Stramenopiles</taxon>
        <taxon>Ochrophyta</taxon>
        <taxon>Bacillariophyta</taxon>
        <taxon>Bacillariophyceae</taxon>
        <taxon>Bacillariophycidae</taxon>
        <taxon>Naviculales</taxon>
        <taxon>Naviculaceae</taxon>
        <taxon>Fistulifera</taxon>
    </lineage>
</organism>
<dbReference type="InterPro" id="IPR001251">
    <property type="entry name" value="CRAL-TRIO_dom"/>
</dbReference>
<keyword evidence="3" id="KW-1185">Reference proteome</keyword>
<dbReference type="Pfam" id="PF00650">
    <property type="entry name" value="CRAL_TRIO"/>
    <property type="match status" value="1"/>
</dbReference>
<dbReference type="OrthoDB" id="200168at2759"/>
<dbReference type="Gene3D" id="3.40.525.10">
    <property type="entry name" value="CRAL-TRIO lipid binding domain"/>
    <property type="match status" value="1"/>
</dbReference>
<accession>A0A1Z5JY64</accession>
<evidence type="ECO:0000259" key="1">
    <source>
        <dbReference type="PROSITE" id="PS50191"/>
    </source>
</evidence>
<dbReference type="EMBL" id="BDSP01000132">
    <property type="protein sequence ID" value="GAX18826.1"/>
    <property type="molecule type" value="Genomic_DNA"/>
</dbReference>
<dbReference type="PROSITE" id="PS50191">
    <property type="entry name" value="CRAL_TRIO"/>
    <property type="match status" value="1"/>
</dbReference>
<dbReference type="CDD" id="cd00170">
    <property type="entry name" value="SEC14"/>
    <property type="match status" value="1"/>
</dbReference>
<name>A0A1Z5JY64_FISSO</name>
<dbReference type="SUPFAM" id="SSF52087">
    <property type="entry name" value="CRAL/TRIO domain"/>
    <property type="match status" value="1"/>
</dbReference>
<dbReference type="InterPro" id="IPR036273">
    <property type="entry name" value="CRAL/TRIO_N_dom_sf"/>
</dbReference>
<proteinExistence type="predicted"/>
<dbReference type="PANTHER" id="PTHR45824">
    <property type="entry name" value="GH16843P"/>
    <property type="match status" value="1"/>
</dbReference>
<protein>
    <recommendedName>
        <fullName evidence="1">CRAL-TRIO domain-containing protein</fullName>
    </recommendedName>
</protein>
<reference evidence="2 3" key="1">
    <citation type="journal article" date="2015" name="Plant Cell">
        <title>Oil accumulation by the oleaginous diatom Fistulifera solaris as revealed by the genome and transcriptome.</title>
        <authorList>
            <person name="Tanaka T."/>
            <person name="Maeda Y."/>
            <person name="Veluchamy A."/>
            <person name="Tanaka M."/>
            <person name="Abida H."/>
            <person name="Marechal E."/>
            <person name="Bowler C."/>
            <person name="Muto M."/>
            <person name="Sunaga Y."/>
            <person name="Tanaka M."/>
            <person name="Yoshino T."/>
            <person name="Taniguchi T."/>
            <person name="Fukuda Y."/>
            <person name="Nemoto M."/>
            <person name="Matsumoto M."/>
            <person name="Wong P.S."/>
            <person name="Aburatani S."/>
            <person name="Fujibuchi W."/>
        </authorList>
    </citation>
    <scope>NUCLEOTIDE SEQUENCE [LARGE SCALE GENOMIC DNA]</scope>
    <source>
        <strain evidence="2 3">JPCC DA0580</strain>
    </source>
</reference>
<dbReference type="SMART" id="SM00516">
    <property type="entry name" value="SEC14"/>
    <property type="match status" value="1"/>
</dbReference>
<dbReference type="PANTHER" id="PTHR45824:SF29">
    <property type="entry name" value="GH16843P"/>
    <property type="match status" value="1"/>
</dbReference>
<gene>
    <name evidence="2" type="ORF">FisN_26Hh127</name>
</gene>
<dbReference type="AlphaFoldDB" id="A0A1Z5JY64"/>
<dbReference type="InterPro" id="IPR052578">
    <property type="entry name" value="PI_Transfer_CRAL-TRIO"/>
</dbReference>